<organism evidence="2 3">
    <name type="scientific">Paenibacillus albilobatus</name>
    <dbReference type="NCBI Taxonomy" id="2716884"/>
    <lineage>
        <taxon>Bacteria</taxon>
        <taxon>Bacillati</taxon>
        <taxon>Bacillota</taxon>
        <taxon>Bacilli</taxon>
        <taxon>Bacillales</taxon>
        <taxon>Paenibacillaceae</taxon>
        <taxon>Paenibacillus</taxon>
    </lineage>
</organism>
<dbReference type="PANTHER" id="PTHR43437:SF3">
    <property type="entry name" value="HYDROXYACYL-THIOESTER DEHYDRATASE TYPE 2, MITOCHONDRIAL"/>
    <property type="match status" value="1"/>
</dbReference>
<dbReference type="InterPro" id="IPR029069">
    <property type="entry name" value="HotDog_dom_sf"/>
</dbReference>
<dbReference type="PANTHER" id="PTHR43437">
    <property type="entry name" value="HYDROXYACYL-THIOESTER DEHYDRATASE TYPE 2, MITOCHONDRIAL-RELATED"/>
    <property type="match status" value="1"/>
</dbReference>
<accession>A0A919XG25</accession>
<evidence type="ECO:0000259" key="1">
    <source>
        <dbReference type="Pfam" id="PF01575"/>
    </source>
</evidence>
<dbReference type="Pfam" id="PF01575">
    <property type="entry name" value="MaoC_dehydratas"/>
    <property type="match status" value="1"/>
</dbReference>
<dbReference type="EMBL" id="BORQ01000002">
    <property type="protein sequence ID" value="GIO31049.1"/>
    <property type="molecule type" value="Genomic_DNA"/>
</dbReference>
<comment type="caution">
    <text evidence="2">The sequence shown here is derived from an EMBL/GenBank/DDBJ whole genome shotgun (WGS) entry which is preliminary data.</text>
</comment>
<name>A0A919XG25_9BACL</name>
<dbReference type="GO" id="GO:0019171">
    <property type="term" value="F:(3R)-hydroxyacyl-[acyl-carrier-protein] dehydratase activity"/>
    <property type="evidence" value="ECO:0007669"/>
    <property type="project" value="TreeGrafter"/>
</dbReference>
<feature type="domain" description="MaoC-like" evidence="1">
    <location>
        <begin position="3"/>
        <end position="94"/>
    </location>
</feature>
<dbReference type="SUPFAM" id="SSF54637">
    <property type="entry name" value="Thioesterase/thiol ester dehydrase-isomerase"/>
    <property type="match status" value="1"/>
</dbReference>
<reference evidence="2" key="1">
    <citation type="submission" date="2021-03" db="EMBL/GenBank/DDBJ databases">
        <title>Antimicrobial resistance genes in bacteria isolated from Japanese honey, and their potential for conferring macrolide and lincosamide resistance in the American foulbrood pathogen Paenibacillus larvae.</title>
        <authorList>
            <person name="Okamoto M."/>
            <person name="Kumagai M."/>
            <person name="Kanamori H."/>
            <person name="Takamatsu D."/>
        </authorList>
    </citation>
    <scope>NUCLEOTIDE SEQUENCE</scope>
    <source>
        <strain evidence="2">J2TS6</strain>
    </source>
</reference>
<keyword evidence="3" id="KW-1185">Reference proteome</keyword>
<evidence type="ECO:0000313" key="2">
    <source>
        <dbReference type="EMBL" id="GIO31049.1"/>
    </source>
</evidence>
<dbReference type="CDD" id="cd03441">
    <property type="entry name" value="R_hydratase_like"/>
    <property type="match status" value="1"/>
</dbReference>
<gene>
    <name evidence="2" type="ORF">J2TS6_21900</name>
</gene>
<dbReference type="InterPro" id="IPR050965">
    <property type="entry name" value="UPF0336/Enoyl-CoA_hydratase"/>
</dbReference>
<evidence type="ECO:0000313" key="3">
    <source>
        <dbReference type="Proteomes" id="UP000679779"/>
    </source>
</evidence>
<dbReference type="RefSeq" id="WP_160044339.1">
    <property type="nucleotide sequence ID" value="NZ_BORQ01000002.1"/>
</dbReference>
<sequence length="114" mass="12525">MNIRITAEAVRQYALASKDVADIHLSREAAAKAGYERPVVHGMYLMGLAQSLYLADHREMWITSCAMKFLKPLFADSVAAFDFKAYDGGEVRVTVTAESGEIVAMGHFSVKGRP</sequence>
<proteinExistence type="predicted"/>
<dbReference type="Gene3D" id="3.10.129.10">
    <property type="entry name" value="Hotdog Thioesterase"/>
    <property type="match status" value="1"/>
</dbReference>
<protein>
    <recommendedName>
        <fullName evidence="1">MaoC-like domain-containing protein</fullName>
    </recommendedName>
</protein>
<dbReference type="GO" id="GO:0006633">
    <property type="term" value="P:fatty acid biosynthetic process"/>
    <property type="evidence" value="ECO:0007669"/>
    <property type="project" value="TreeGrafter"/>
</dbReference>
<dbReference type="InterPro" id="IPR002539">
    <property type="entry name" value="MaoC-like_dom"/>
</dbReference>
<dbReference type="AlphaFoldDB" id="A0A919XG25"/>
<dbReference type="Proteomes" id="UP000679779">
    <property type="component" value="Unassembled WGS sequence"/>
</dbReference>